<dbReference type="EMBL" id="BAAAKV010000034">
    <property type="protein sequence ID" value="GAA1178198.1"/>
    <property type="molecule type" value="Genomic_DNA"/>
</dbReference>
<comment type="caution">
    <text evidence="1">The sequence shown here is derived from an EMBL/GenBank/DDBJ whole genome shotgun (WGS) entry which is preliminary data.</text>
</comment>
<gene>
    <name evidence="1" type="ORF">GCM10009654_39370</name>
</gene>
<evidence type="ECO:0008006" key="3">
    <source>
        <dbReference type="Google" id="ProtNLM"/>
    </source>
</evidence>
<dbReference type="Proteomes" id="UP001501371">
    <property type="component" value="Unassembled WGS sequence"/>
</dbReference>
<reference evidence="1 2" key="1">
    <citation type="journal article" date="2019" name="Int. J. Syst. Evol. Microbiol.">
        <title>The Global Catalogue of Microorganisms (GCM) 10K type strain sequencing project: providing services to taxonomists for standard genome sequencing and annotation.</title>
        <authorList>
            <consortium name="The Broad Institute Genomics Platform"/>
            <consortium name="The Broad Institute Genome Sequencing Center for Infectious Disease"/>
            <person name="Wu L."/>
            <person name="Ma J."/>
        </authorList>
    </citation>
    <scope>NUCLEOTIDE SEQUENCE [LARGE SCALE GENOMIC DNA]</scope>
    <source>
        <strain evidence="1 2">JCM 12696</strain>
    </source>
</reference>
<evidence type="ECO:0000313" key="1">
    <source>
        <dbReference type="EMBL" id="GAA1178198.1"/>
    </source>
</evidence>
<protein>
    <recommendedName>
        <fullName evidence="3">HEXXH motif domain-containing protein</fullName>
    </recommendedName>
</protein>
<organism evidence="1 2">
    <name type="scientific">Streptomyces hebeiensis</name>
    <dbReference type="NCBI Taxonomy" id="229486"/>
    <lineage>
        <taxon>Bacteria</taxon>
        <taxon>Bacillati</taxon>
        <taxon>Actinomycetota</taxon>
        <taxon>Actinomycetes</taxon>
        <taxon>Kitasatosporales</taxon>
        <taxon>Streptomycetaceae</taxon>
        <taxon>Streptomyces</taxon>
    </lineage>
</organism>
<sequence>MSAAAPVPPADAVPGRILRELGRTQGGDEALALLVRDQHTRRLLLLRALLDAAEAGPPDPRRLPPGALARLRENWALLEAAERADRAAVRTVLLYPLTGPWAERCLRGLTTPAAGPHLRHDLDHFGALAAVAALRARLPFHARLAAHDGLLALPGLGALRTDPGSRAPAPVDLSFDGTDLTLCQGGARPVSVLVHERLPHGTCSGDRRWQPVRTLPALLPGATPVVLDDFDPHRTAGTGLERHGLSAATRLDDDALAAWERSWAGVEPLLRIGGAHRAQEAAALLRCLVPLSPPPGSSPTGDGPAHCSGTRREAFGAVLSSRPATPAFLASTLVHELQHAKLAALAALTPLHHEDATPRHFAPWRPDPRPFDGLLQGAYSHLALADYWQRFALGADRPAHRDPAWAEHARCREQVGAVLPVLAGSGALTTEGRTLVNEMIAVYHRLAESPPPPGQLARAAAYVRTARTIWCQRNGA</sequence>
<name>A0ABN1UX97_9ACTN</name>
<keyword evidence="2" id="KW-1185">Reference proteome</keyword>
<dbReference type="NCBIfam" id="TIGR04267">
    <property type="entry name" value="mod_HExxH"/>
    <property type="match status" value="1"/>
</dbReference>
<dbReference type="InterPro" id="IPR026337">
    <property type="entry name" value="AKG_HExxH"/>
</dbReference>
<evidence type="ECO:0000313" key="2">
    <source>
        <dbReference type="Proteomes" id="UP001501371"/>
    </source>
</evidence>
<accession>A0ABN1UX97</accession>
<dbReference type="RefSeq" id="WP_344278149.1">
    <property type="nucleotide sequence ID" value="NZ_BAAAKV010000034.1"/>
</dbReference>
<proteinExistence type="predicted"/>